<reference evidence="2" key="1">
    <citation type="submission" date="2021-03" db="EMBL/GenBank/DDBJ databases">
        <authorList>
            <person name="Kanchanasin P."/>
            <person name="Saeng-In P."/>
            <person name="Phongsopitanun W."/>
            <person name="Yuki M."/>
            <person name="Kudo T."/>
            <person name="Ohkuma M."/>
            <person name="Tanasupawat S."/>
        </authorList>
    </citation>
    <scope>NUCLEOTIDE SEQUENCE</scope>
    <source>
        <strain evidence="2">GKU 128</strain>
    </source>
</reference>
<evidence type="ECO:0000256" key="1">
    <source>
        <dbReference type="SAM" id="Phobius"/>
    </source>
</evidence>
<dbReference type="Gene3D" id="2.160.20.80">
    <property type="entry name" value="E3 ubiquitin-protein ligase SopA"/>
    <property type="match status" value="1"/>
</dbReference>
<evidence type="ECO:0000313" key="2">
    <source>
        <dbReference type="EMBL" id="MBO2452304.1"/>
    </source>
</evidence>
<feature type="transmembrane region" description="Helical" evidence="1">
    <location>
        <begin position="113"/>
        <end position="137"/>
    </location>
</feature>
<feature type="transmembrane region" description="Helical" evidence="1">
    <location>
        <begin position="56"/>
        <end position="75"/>
    </location>
</feature>
<dbReference type="InterPro" id="IPR001646">
    <property type="entry name" value="5peptide_repeat"/>
</dbReference>
<gene>
    <name evidence="2" type="ORF">J4573_34800</name>
</gene>
<dbReference type="InterPro" id="IPR051082">
    <property type="entry name" value="Pentapeptide-BTB/POZ_domain"/>
</dbReference>
<keyword evidence="1" id="KW-1133">Transmembrane helix</keyword>
<proteinExistence type="predicted"/>
<dbReference type="AlphaFoldDB" id="A0A939T7R7"/>
<dbReference type="RefSeq" id="WP_208260178.1">
    <property type="nucleotide sequence ID" value="NZ_JAGEOJ010000015.1"/>
</dbReference>
<keyword evidence="1" id="KW-0472">Membrane</keyword>
<dbReference type="Proteomes" id="UP000669179">
    <property type="component" value="Unassembled WGS sequence"/>
</dbReference>
<dbReference type="SUPFAM" id="SSF141571">
    <property type="entry name" value="Pentapeptide repeat-like"/>
    <property type="match status" value="1"/>
</dbReference>
<keyword evidence="3" id="KW-1185">Reference proteome</keyword>
<dbReference type="PANTHER" id="PTHR14136:SF17">
    <property type="entry name" value="BTB_POZ DOMAIN-CONTAINING PROTEIN KCTD9"/>
    <property type="match status" value="1"/>
</dbReference>
<evidence type="ECO:0000313" key="3">
    <source>
        <dbReference type="Proteomes" id="UP000669179"/>
    </source>
</evidence>
<feature type="transmembrane region" description="Helical" evidence="1">
    <location>
        <begin position="18"/>
        <end position="36"/>
    </location>
</feature>
<keyword evidence="1" id="KW-0812">Transmembrane</keyword>
<dbReference type="EMBL" id="JAGEOJ010000015">
    <property type="protein sequence ID" value="MBO2452304.1"/>
    <property type="molecule type" value="Genomic_DNA"/>
</dbReference>
<protein>
    <submittedName>
        <fullName evidence="2">Pentapeptide repeat-containing protein</fullName>
    </submittedName>
</protein>
<sequence>MATEPSGGGRPRRRLPSWWIVILVGVVVAVVSFGLVERGGPAPWFMPEQFTRTGPWLLVPALVAMAFAALVWFTLRHSGLPEFPPPSSEQLAEIPAKERVELITQRQQTRMQAVNSIGVVVGVIFTAGSLIATALTLHSTQEAQISDRYTKAIEQLGSSKSDVRLGGIFALEKLAADSGRDHESIVEVLAAFVRGHIRQETRQPARSRKPMVATDVLGALTVLGRLVGQYAVLQDPPEPDDGVEIIDLNNLDGAGLDLTGASLDGVYLASADLRGARLKSAFTANLARADLRKLDGESADLESASFEEADLRGANLTDATLDDADLTSARLRGVNLEGASLCGVSLANADLRGARLYGAVLTDADDSDCPRVDVGKWLVDADLRGTDLREVEGLDPAVVRKVARTDGKTRF</sequence>
<comment type="caution">
    <text evidence="2">The sequence shown here is derived from an EMBL/GenBank/DDBJ whole genome shotgun (WGS) entry which is preliminary data.</text>
</comment>
<dbReference type="Pfam" id="PF00805">
    <property type="entry name" value="Pentapeptide"/>
    <property type="match status" value="3"/>
</dbReference>
<organism evidence="2 3">
    <name type="scientific">Actinomadura barringtoniae</name>
    <dbReference type="NCBI Taxonomy" id="1427535"/>
    <lineage>
        <taxon>Bacteria</taxon>
        <taxon>Bacillati</taxon>
        <taxon>Actinomycetota</taxon>
        <taxon>Actinomycetes</taxon>
        <taxon>Streptosporangiales</taxon>
        <taxon>Thermomonosporaceae</taxon>
        <taxon>Actinomadura</taxon>
    </lineage>
</organism>
<dbReference type="PANTHER" id="PTHR14136">
    <property type="entry name" value="BTB_POZ DOMAIN-CONTAINING PROTEIN KCTD9"/>
    <property type="match status" value="1"/>
</dbReference>
<accession>A0A939T7R7</accession>
<name>A0A939T7R7_9ACTN</name>